<dbReference type="OrthoDB" id="6150506at2759"/>
<dbReference type="SMART" id="SM00490">
    <property type="entry name" value="HELICc"/>
    <property type="match status" value="1"/>
</dbReference>
<keyword evidence="4" id="KW-0547">Nucleotide-binding</keyword>
<dbReference type="GO" id="GO:0008270">
    <property type="term" value="F:zinc ion binding"/>
    <property type="evidence" value="ECO:0007669"/>
    <property type="project" value="TreeGrafter"/>
</dbReference>
<dbReference type="Pfam" id="PF00271">
    <property type="entry name" value="Helicase_C"/>
    <property type="match status" value="1"/>
</dbReference>
<dbReference type="PROSITE" id="PS51194">
    <property type="entry name" value="HELICASE_CTER"/>
    <property type="match status" value="1"/>
</dbReference>
<dbReference type="GO" id="GO:0016787">
    <property type="term" value="F:hydrolase activity"/>
    <property type="evidence" value="ECO:0007669"/>
    <property type="project" value="UniProtKB-KW"/>
</dbReference>
<evidence type="ECO:0000259" key="2">
    <source>
        <dbReference type="PROSITE" id="PS51192"/>
    </source>
</evidence>
<dbReference type="InterPro" id="IPR001650">
    <property type="entry name" value="Helicase_C-like"/>
</dbReference>
<dbReference type="PROSITE" id="PS51192">
    <property type="entry name" value="HELICASE_ATP_BIND_1"/>
    <property type="match status" value="1"/>
</dbReference>
<dbReference type="GO" id="GO:0005737">
    <property type="term" value="C:cytoplasm"/>
    <property type="evidence" value="ECO:0007669"/>
    <property type="project" value="TreeGrafter"/>
</dbReference>
<dbReference type="EMBL" id="UYJE01000174">
    <property type="protein sequence ID" value="VDH90794.1"/>
    <property type="molecule type" value="Genomic_DNA"/>
</dbReference>
<feature type="domain" description="Helicase ATP-binding" evidence="2">
    <location>
        <begin position="240"/>
        <end position="357"/>
    </location>
</feature>
<feature type="domain" description="Helicase C-terminal" evidence="3">
    <location>
        <begin position="547"/>
        <end position="679"/>
    </location>
</feature>
<dbReference type="Pfam" id="PF18738">
    <property type="entry name" value="HEPN_DZIP3"/>
    <property type="match status" value="1"/>
</dbReference>
<dbReference type="InterPro" id="IPR027417">
    <property type="entry name" value="P-loop_NTPase"/>
</dbReference>
<feature type="coiled-coil region" evidence="1">
    <location>
        <begin position="187"/>
        <end position="252"/>
    </location>
</feature>
<dbReference type="PANTHER" id="PTHR14074">
    <property type="entry name" value="HELICASE WITH DEATH DOMAIN-RELATED"/>
    <property type="match status" value="1"/>
</dbReference>
<dbReference type="GO" id="GO:0003724">
    <property type="term" value="F:RNA helicase activity"/>
    <property type="evidence" value="ECO:0007669"/>
    <property type="project" value="UniProtKB-EC"/>
</dbReference>
<dbReference type="InterPro" id="IPR014001">
    <property type="entry name" value="Helicase_ATP-bd"/>
</dbReference>
<evidence type="ECO:0000256" key="1">
    <source>
        <dbReference type="SAM" id="Coils"/>
    </source>
</evidence>
<keyword evidence="4" id="KW-0347">Helicase</keyword>
<keyword evidence="1" id="KW-0175">Coiled coil</keyword>
<dbReference type="InterPro" id="IPR041249">
    <property type="entry name" value="HEPN_DZIP3"/>
</dbReference>
<evidence type="ECO:0000259" key="3">
    <source>
        <dbReference type="PROSITE" id="PS51194"/>
    </source>
</evidence>
<reference evidence="4" key="1">
    <citation type="submission" date="2018-11" db="EMBL/GenBank/DDBJ databases">
        <authorList>
            <person name="Alioto T."/>
            <person name="Alioto T."/>
        </authorList>
    </citation>
    <scope>NUCLEOTIDE SEQUENCE</scope>
</reference>
<dbReference type="AlphaFoldDB" id="A0A8B6BHE7"/>
<dbReference type="InterPro" id="IPR041204">
    <property type="entry name" value="RIG-I-like_C"/>
</dbReference>
<accession>A0A8B6BHE7</accession>
<dbReference type="GO" id="GO:0140374">
    <property type="term" value="P:antiviral innate immune response"/>
    <property type="evidence" value="ECO:0007669"/>
    <property type="project" value="TreeGrafter"/>
</dbReference>
<dbReference type="SUPFAM" id="SSF52540">
    <property type="entry name" value="P-loop containing nucleoside triphosphate hydrolases"/>
    <property type="match status" value="1"/>
</dbReference>
<dbReference type="GO" id="GO:0002753">
    <property type="term" value="P:cytoplasmic pattern recognition receptor signaling pathway"/>
    <property type="evidence" value="ECO:0007669"/>
    <property type="project" value="TreeGrafter"/>
</dbReference>
<dbReference type="Proteomes" id="UP000596742">
    <property type="component" value="Unassembled WGS sequence"/>
</dbReference>
<dbReference type="InterPro" id="IPR006935">
    <property type="entry name" value="Helicase/UvrB_N"/>
</dbReference>
<name>A0A8B6BHE7_MYTGA</name>
<comment type="caution">
    <text evidence="4">The sequence shown here is derived from an EMBL/GenBank/DDBJ whole genome shotgun (WGS) entry which is preliminary data.</text>
</comment>
<dbReference type="Pfam" id="PF04851">
    <property type="entry name" value="ResIII"/>
    <property type="match status" value="1"/>
</dbReference>
<keyword evidence="4" id="KW-0378">Hydrolase</keyword>
<dbReference type="Gene3D" id="3.40.50.300">
    <property type="entry name" value="P-loop containing nucleotide triphosphate hydrolases"/>
    <property type="match status" value="2"/>
</dbReference>
<dbReference type="GO" id="GO:0003677">
    <property type="term" value="F:DNA binding"/>
    <property type="evidence" value="ECO:0007669"/>
    <property type="project" value="InterPro"/>
</dbReference>
<protein>
    <submittedName>
        <fullName evidence="4">Interferon-induced helicase C domain-containing protein 1</fullName>
        <ecNumber evidence="4">3.6.4.13</ecNumber>
    </submittedName>
</protein>
<dbReference type="GO" id="GO:0003725">
    <property type="term" value="F:double-stranded RNA binding"/>
    <property type="evidence" value="ECO:0007669"/>
    <property type="project" value="TreeGrafter"/>
</dbReference>
<dbReference type="InterPro" id="IPR051363">
    <property type="entry name" value="RLR_Helicase"/>
</dbReference>
<dbReference type="GO" id="GO:0005524">
    <property type="term" value="F:ATP binding"/>
    <property type="evidence" value="ECO:0007669"/>
    <property type="project" value="InterPro"/>
</dbReference>
<dbReference type="Gene3D" id="1.20.1320.30">
    <property type="match status" value="1"/>
</dbReference>
<gene>
    <name evidence="4" type="ORF">MGAL_10B086253</name>
</gene>
<dbReference type="GO" id="GO:0003727">
    <property type="term" value="F:single-stranded RNA binding"/>
    <property type="evidence" value="ECO:0007669"/>
    <property type="project" value="TreeGrafter"/>
</dbReference>
<proteinExistence type="predicted"/>
<keyword evidence="5" id="KW-1185">Reference proteome</keyword>
<dbReference type="Pfam" id="PF18119">
    <property type="entry name" value="RIG-I_C"/>
    <property type="match status" value="1"/>
</dbReference>
<dbReference type="EC" id="3.6.4.13" evidence="4"/>
<dbReference type="PANTHER" id="PTHR14074:SF16">
    <property type="entry name" value="ANTIVIRAL INNATE IMMUNE RESPONSE RECEPTOR RIG-I"/>
    <property type="match status" value="1"/>
</dbReference>
<keyword evidence="4" id="KW-0067">ATP-binding</keyword>
<evidence type="ECO:0000313" key="5">
    <source>
        <dbReference type="Proteomes" id="UP000596742"/>
    </source>
</evidence>
<organism evidence="4 5">
    <name type="scientific">Mytilus galloprovincialis</name>
    <name type="common">Mediterranean mussel</name>
    <dbReference type="NCBI Taxonomy" id="29158"/>
    <lineage>
        <taxon>Eukaryota</taxon>
        <taxon>Metazoa</taxon>
        <taxon>Spiralia</taxon>
        <taxon>Lophotrochozoa</taxon>
        <taxon>Mollusca</taxon>
        <taxon>Bivalvia</taxon>
        <taxon>Autobranchia</taxon>
        <taxon>Pteriomorphia</taxon>
        <taxon>Mytilida</taxon>
        <taxon>Mytiloidea</taxon>
        <taxon>Mytilidae</taxon>
        <taxon>Mytilinae</taxon>
        <taxon>Mytilus</taxon>
    </lineage>
</organism>
<evidence type="ECO:0000313" key="4">
    <source>
        <dbReference type="EMBL" id="VDH90794.1"/>
    </source>
</evidence>
<sequence>MAASNLSLGDSHKTNFARIGHASQHLMANILQELLASYEPPSTIHIQVSRCQYFKNRRLPISDLKKVNGAKNLGYIDFDIPLIYTILRNLHDPNIRPTRGWDQPNDPYPNETTLGDDLERCRRSRNYILHRGNTLFTDQDVHNIFTEFVSIAERFEKALHKQPNEFVSEFKNLRTCCMDAATEKMYLDNLRDLIEKEKNTLESIQALEEQGTRTEERMSIVEQDLQSLIDTVQSLNTSNEEIRKEIKIWKADEDDSENFETEMAKARLIFLTPKSLCNHLIETAATKVAIDIFTLIVLDECHHTHDKSVYNELMSYYRIAKYREKAHRLPQILGLTASPGTNKAKDVSAAKDHLRKVMANLDVTKLSVVQRNREELLQYTSIPEKVPIASTTRKLDPLKDILLGAMEYVENKLNSRIVSNFLTENLLNNRDLYEALGNPPVQRTDVRYIQWIGETKEKVEHVLHKDPKVPRLLHACLRHLELYTECLEINSLLEIDQVREIVMQRYADESFASQNANTNEETEIVSKLRDVFAELREIGRNIEGNPDVKNVIERIENEYQLLKEESRFIIFVKARATAKALAERLPSYLRSTHLTGSHKSVEEAGLPAHEQIEVLEKFKNGEHLCIVATSVGCEGLDVPQCNMMIRYRFSADEISSLQMRGRVRKKEGREVIVGTSQEF</sequence>